<comment type="caution">
    <text evidence="2">The sequence shown here is derived from an EMBL/GenBank/DDBJ whole genome shotgun (WGS) entry which is preliminary data.</text>
</comment>
<reference evidence="2" key="1">
    <citation type="submission" date="2020-04" db="EMBL/GenBank/DDBJ databases">
        <title>Deep metagenomics examines the oral microbiome during advanced dental caries in children, revealing novel taxa and co-occurrences with host molecules.</title>
        <authorList>
            <person name="Baker J.L."/>
            <person name="Morton J.T."/>
            <person name="Dinis M."/>
            <person name="Alvarez R."/>
            <person name="Tran N.C."/>
            <person name="Knight R."/>
            <person name="Edlund A."/>
        </authorList>
    </citation>
    <scope>NUCLEOTIDE SEQUENCE</scope>
    <source>
        <strain evidence="2">JCVI_38_bin.5</strain>
    </source>
</reference>
<dbReference type="PROSITE" id="PS50943">
    <property type="entry name" value="HTH_CROC1"/>
    <property type="match status" value="1"/>
</dbReference>
<dbReference type="RefSeq" id="WP_311141734.1">
    <property type="nucleotide sequence ID" value="NZ_CAUOKZ010000002.1"/>
</dbReference>
<dbReference type="SUPFAM" id="SSF47413">
    <property type="entry name" value="lambda repressor-like DNA-binding domains"/>
    <property type="match status" value="1"/>
</dbReference>
<accession>A0A930YRR6</accession>
<dbReference type="Proteomes" id="UP000698335">
    <property type="component" value="Unassembled WGS sequence"/>
</dbReference>
<organism evidence="2 3">
    <name type="scientific">Lancefieldella rimae</name>
    <dbReference type="NCBI Taxonomy" id="1383"/>
    <lineage>
        <taxon>Bacteria</taxon>
        <taxon>Bacillati</taxon>
        <taxon>Actinomycetota</taxon>
        <taxon>Coriobacteriia</taxon>
        <taxon>Coriobacteriales</taxon>
        <taxon>Atopobiaceae</taxon>
        <taxon>Lancefieldella</taxon>
    </lineage>
</organism>
<evidence type="ECO:0000259" key="1">
    <source>
        <dbReference type="PROSITE" id="PS50943"/>
    </source>
</evidence>
<dbReference type="NCBIfam" id="TIGR03070">
    <property type="entry name" value="couple_hipB"/>
    <property type="match status" value="1"/>
</dbReference>
<dbReference type="InterPro" id="IPR001387">
    <property type="entry name" value="Cro/C1-type_HTH"/>
</dbReference>
<sequence>MQHITSPGDLGKIIREARKSQELTQLDLADVAGVGITFVSQLERGKVTVELGRTIKVLTALGIDLYTEVRL</sequence>
<dbReference type="AlphaFoldDB" id="A0A930YRR6"/>
<dbReference type="Pfam" id="PF01381">
    <property type="entry name" value="HTH_3"/>
    <property type="match status" value="1"/>
</dbReference>
<evidence type="ECO:0000313" key="3">
    <source>
        <dbReference type="Proteomes" id="UP000698335"/>
    </source>
</evidence>
<name>A0A930YRR6_9ACTN</name>
<dbReference type="Gene3D" id="1.10.260.40">
    <property type="entry name" value="lambda repressor-like DNA-binding domains"/>
    <property type="match status" value="1"/>
</dbReference>
<dbReference type="GO" id="GO:0003677">
    <property type="term" value="F:DNA binding"/>
    <property type="evidence" value="ECO:0007669"/>
    <property type="project" value="InterPro"/>
</dbReference>
<proteinExistence type="predicted"/>
<dbReference type="InterPro" id="IPR017507">
    <property type="entry name" value="Tscrpt_reg_HipB-like"/>
</dbReference>
<dbReference type="CDD" id="cd00093">
    <property type="entry name" value="HTH_XRE"/>
    <property type="match status" value="1"/>
</dbReference>
<dbReference type="EMBL" id="JABZGW010000004">
    <property type="protein sequence ID" value="MBF4807141.1"/>
    <property type="molecule type" value="Genomic_DNA"/>
</dbReference>
<feature type="domain" description="HTH cro/C1-type" evidence="1">
    <location>
        <begin position="14"/>
        <end position="69"/>
    </location>
</feature>
<dbReference type="InterPro" id="IPR010982">
    <property type="entry name" value="Lambda_DNA-bd_dom_sf"/>
</dbReference>
<dbReference type="SMART" id="SM00530">
    <property type="entry name" value="HTH_XRE"/>
    <property type="match status" value="1"/>
</dbReference>
<gene>
    <name evidence="2" type="ORF">HXK26_00335</name>
</gene>
<evidence type="ECO:0000313" key="2">
    <source>
        <dbReference type="EMBL" id="MBF4807141.1"/>
    </source>
</evidence>
<protein>
    <submittedName>
        <fullName evidence="2">Helix-turn-helix transcriptional regulator</fullName>
    </submittedName>
</protein>